<dbReference type="InterPro" id="IPR003779">
    <property type="entry name" value="CMD-like"/>
</dbReference>
<dbReference type="PANTHER" id="PTHR33570">
    <property type="entry name" value="4-CARBOXYMUCONOLACTONE DECARBOXYLASE FAMILY PROTEIN"/>
    <property type="match status" value="1"/>
</dbReference>
<evidence type="ECO:0000256" key="1">
    <source>
        <dbReference type="SAM" id="MobiDB-lite"/>
    </source>
</evidence>
<dbReference type="NCBIfam" id="TIGR02425">
    <property type="entry name" value="decarb_PcaC"/>
    <property type="match status" value="1"/>
</dbReference>
<feature type="domain" description="Carboxymuconolactone decarboxylase-like" evidence="2">
    <location>
        <begin position="51"/>
        <end position="133"/>
    </location>
</feature>
<proteinExistence type="predicted"/>
<keyword evidence="4" id="KW-1185">Reference proteome</keyword>
<protein>
    <submittedName>
        <fullName evidence="3">4-carboxymuconolactone decarboxylase</fullName>
    </submittedName>
</protein>
<name>A0A8J3U2G0_9ACTN</name>
<feature type="region of interest" description="Disordered" evidence="1">
    <location>
        <begin position="1"/>
        <end position="22"/>
    </location>
</feature>
<dbReference type="InterPro" id="IPR029032">
    <property type="entry name" value="AhpD-like"/>
</dbReference>
<dbReference type="RefSeq" id="WP_204072700.1">
    <property type="nucleotide sequence ID" value="NZ_BAABHI010000018.1"/>
</dbReference>
<dbReference type="GO" id="GO:0051920">
    <property type="term" value="F:peroxiredoxin activity"/>
    <property type="evidence" value="ECO:0007669"/>
    <property type="project" value="InterPro"/>
</dbReference>
<accession>A0A8J3U2G0</accession>
<dbReference type="AlphaFoldDB" id="A0A8J3U2G0"/>
<dbReference type="SUPFAM" id="SSF69118">
    <property type="entry name" value="AhpD-like"/>
    <property type="match status" value="1"/>
</dbReference>
<dbReference type="InterPro" id="IPR052512">
    <property type="entry name" value="4CMD/NDH-1_regulator"/>
</dbReference>
<gene>
    <name evidence="3" type="primary">pcaC</name>
    <name evidence="3" type="ORF">Pph01_20040</name>
</gene>
<evidence type="ECO:0000259" key="2">
    <source>
        <dbReference type="Pfam" id="PF02627"/>
    </source>
</evidence>
<dbReference type="Pfam" id="PF02627">
    <property type="entry name" value="CMD"/>
    <property type="match status" value="1"/>
</dbReference>
<dbReference type="InterPro" id="IPR012788">
    <property type="entry name" value="Decarb_PcaC"/>
</dbReference>
<dbReference type="PANTHER" id="PTHR33570:SF2">
    <property type="entry name" value="CARBOXYMUCONOLACTONE DECARBOXYLASE-LIKE DOMAIN-CONTAINING PROTEIN"/>
    <property type="match status" value="1"/>
</dbReference>
<comment type="caution">
    <text evidence="3">The sequence shown here is derived from an EMBL/GenBank/DDBJ whole genome shotgun (WGS) entry which is preliminary data.</text>
</comment>
<reference evidence="3 4" key="1">
    <citation type="submission" date="2021-01" db="EMBL/GenBank/DDBJ databases">
        <title>Whole genome shotgun sequence of Planotetraspora phitsanulokensis NBRC 104273.</title>
        <authorList>
            <person name="Komaki H."/>
            <person name="Tamura T."/>
        </authorList>
    </citation>
    <scope>NUCLEOTIDE SEQUENCE [LARGE SCALE GENOMIC DNA]</scope>
    <source>
        <strain evidence="3 4">NBRC 104273</strain>
    </source>
</reference>
<sequence length="142" mass="15441">MSSQAEGPTDGGTLPHSPHEPYDEGLKVRREVLGDAHVDRALAGTTGFTADFQNLITRYAWGEIWTRPGLDRRTRSCITLTALVARGHLEELAMHVRAARRNGLTADEIKEVLMQTAIYCGVPAANSAFAVAQRVLAEDGDI</sequence>
<dbReference type="Gene3D" id="1.20.1290.10">
    <property type="entry name" value="AhpD-like"/>
    <property type="match status" value="1"/>
</dbReference>
<evidence type="ECO:0000313" key="3">
    <source>
        <dbReference type="EMBL" id="GII37001.1"/>
    </source>
</evidence>
<dbReference type="Proteomes" id="UP000622547">
    <property type="component" value="Unassembled WGS sequence"/>
</dbReference>
<evidence type="ECO:0000313" key="4">
    <source>
        <dbReference type="Proteomes" id="UP000622547"/>
    </source>
</evidence>
<dbReference type="EMBL" id="BOOP01000007">
    <property type="protein sequence ID" value="GII37001.1"/>
    <property type="molecule type" value="Genomic_DNA"/>
</dbReference>
<organism evidence="3 4">
    <name type="scientific">Planotetraspora phitsanulokensis</name>
    <dbReference type="NCBI Taxonomy" id="575192"/>
    <lineage>
        <taxon>Bacteria</taxon>
        <taxon>Bacillati</taxon>
        <taxon>Actinomycetota</taxon>
        <taxon>Actinomycetes</taxon>
        <taxon>Streptosporangiales</taxon>
        <taxon>Streptosporangiaceae</taxon>
        <taxon>Planotetraspora</taxon>
    </lineage>
</organism>